<protein>
    <submittedName>
        <fullName evidence="2">Uncharacterized protein</fullName>
    </submittedName>
</protein>
<evidence type="ECO:0000313" key="2">
    <source>
        <dbReference type="EMBL" id="CAD6251804.1"/>
    </source>
</evidence>
<sequence length="86" mass="9311">MSSGSDSTTTSRWPELATLRALARDAAEQLQLQLPRVAMSASAGAAGGREPTKRQPAGWRGRDREDHVHGHGKTAKVMHLLLWGPK</sequence>
<gene>
    <name evidence="2" type="ORF">NCGR_LOCUS35538</name>
</gene>
<dbReference type="EMBL" id="CAJGYO010000008">
    <property type="protein sequence ID" value="CAD6251804.1"/>
    <property type="molecule type" value="Genomic_DNA"/>
</dbReference>
<proteinExistence type="predicted"/>
<reference evidence="2" key="1">
    <citation type="submission" date="2020-10" db="EMBL/GenBank/DDBJ databases">
        <authorList>
            <person name="Han B."/>
            <person name="Lu T."/>
            <person name="Zhao Q."/>
            <person name="Huang X."/>
            <person name="Zhao Y."/>
        </authorList>
    </citation>
    <scope>NUCLEOTIDE SEQUENCE</scope>
</reference>
<feature type="compositionally biased region" description="Basic and acidic residues" evidence="1">
    <location>
        <begin position="60"/>
        <end position="69"/>
    </location>
</feature>
<keyword evidence="3" id="KW-1185">Reference proteome</keyword>
<comment type="caution">
    <text evidence="2">The sequence shown here is derived from an EMBL/GenBank/DDBJ whole genome shotgun (WGS) entry which is preliminary data.</text>
</comment>
<organism evidence="2 3">
    <name type="scientific">Miscanthus lutarioriparius</name>
    <dbReference type="NCBI Taxonomy" id="422564"/>
    <lineage>
        <taxon>Eukaryota</taxon>
        <taxon>Viridiplantae</taxon>
        <taxon>Streptophyta</taxon>
        <taxon>Embryophyta</taxon>
        <taxon>Tracheophyta</taxon>
        <taxon>Spermatophyta</taxon>
        <taxon>Magnoliopsida</taxon>
        <taxon>Liliopsida</taxon>
        <taxon>Poales</taxon>
        <taxon>Poaceae</taxon>
        <taxon>PACMAD clade</taxon>
        <taxon>Panicoideae</taxon>
        <taxon>Andropogonodae</taxon>
        <taxon>Andropogoneae</taxon>
        <taxon>Saccharinae</taxon>
        <taxon>Miscanthus</taxon>
    </lineage>
</organism>
<dbReference type="OrthoDB" id="10355759at2759"/>
<name>A0A811Q734_9POAL</name>
<dbReference type="AlphaFoldDB" id="A0A811Q734"/>
<accession>A0A811Q734</accession>
<dbReference type="Proteomes" id="UP000604825">
    <property type="component" value="Unassembled WGS sequence"/>
</dbReference>
<evidence type="ECO:0000256" key="1">
    <source>
        <dbReference type="SAM" id="MobiDB-lite"/>
    </source>
</evidence>
<evidence type="ECO:0000313" key="3">
    <source>
        <dbReference type="Proteomes" id="UP000604825"/>
    </source>
</evidence>
<feature type="region of interest" description="Disordered" evidence="1">
    <location>
        <begin position="40"/>
        <end position="73"/>
    </location>
</feature>